<protein>
    <submittedName>
        <fullName evidence="1">Uncharacterized protein</fullName>
    </submittedName>
</protein>
<sequence>MEITPVRRIVAQGTTLPTVGLRQPICDNCPIRATDTDIVVERQAATEARREKAVEGGDRGIPCRSSTWRTNELSDWMRKVREVDGEDVREAEQAAGSFKRP</sequence>
<reference evidence="1 2" key="1">
    <citation type="submission" date="2018-02" db="EMBL/GenBank/DDBJ databases">
        <title>Genome sequence of the basidiomycete white-rot fungus Phlebia centrifuga.</title>
        <authorList>
            <person name="Granchi Z."/>
            <person name="Peng M."/>
            <person name="de Vries R.P."/>
            <person name="Hilden K."/>
            <person name="Makela M.R."/>
            <person name="Grigoriev I."/>
            <person name="Riley R."/>
        </authorList>
    </citation>
    <scope>NUCLEOTIDE SEQUENCE [LARGE SCALE GENOMIC DNA]</scope>
    <source>
        <strain evidence="1 2">FBCC195</strain>
    </source>
</reference>
<organism evidence="1 2">
    <name type="scientific">Hermanssonia centrifuga</name>
    <dbReference type="NCBI Taxonomy" id="98765"/>
    <lineage>
        <taxon>Eukaryota</taxon>
        <taxon>Fungi</taxon>
        <taxon>Dikarya</taxon>
        <taxon>Basidiomycota</taxon>
        <taxon>Agaricomycotina</taxon>
        <taxon>Agaricomycetes</taxon>
        <taxon>Polyporales</taxon>
        <taxon>Meruliaceae</taxon>
        <taxon>Hermanssonia</taxon>
    </lineage>
</organism>
<comment type="caution">
    <text evidence="1">The sequence shown here is derived from an EMBL/GenBank/DDBJ whole genome shotgun (WGS) entry which is preliminary data.</text>
</comment>
<evidence type="ECO:0000313" key="2">
    <source>
        <dbReference type="Proteomes" id="UP000186601"/>
    </source>
</evidence>
<evidence type="ECO:0000313" key="1">
    <source>
        <dbReference type="EMBL" id="PSS01009.1"/>
    </source>
</evidence>
<dbReference type="Proteomes" id="UP000186601">
    <property type="component" value="Unassembled WGS sequence"/>
</dbReference>
<proteinExistence type="predicted"/>
<gene>
    <name evidence="1" type="ORF">PHLCEN_2v4084</name>
</gene>
<accession>A0A2R6Q2B7</accession>
<dbReference type="AlphaFoldDB" id="A0A2R6Q2B7"/>
<keyword evidence="2" id="KW-1185">Reference proteome</keyword>
<dbReference type="EMBL" id="MLYV02000404">
    <property type="protein sequence ID" value="PSS01009.1"/>
    <property type="molecule type" value="Genomic_DNA"/>
</dbReference>
<name>A0A2R6Q2B7_9APHY</name>